<proteinExistence type="predicted"/>
<dbReference type="EMBL" id="CP027569">
    <property type="protein sequence ID" value="AVO27907.1"/>
    <property type="molecule type" value="Genomic_DNA"/>
</dbReference>
<name>A0A2S0M905_MEGEL</name>
<evidence type="ECO:0000313" key="1">
    <source>
        <dbReference type="EMBL" id="AVO27907.1"/>
    </source>
</evidence>
<organism evidence="1 2">
    <name type="scientific">Megasphaera elsdenii</name>
    <dbReference type="NCBI Taxonomy" id="907"/>
    <lineage>
        <taxon>Bacteria</taxon>
        <taxon>Bacillati</taxon>
        <taxon>Bacillota</taxon>
        <taxon>Negativicutes</taxon>
        <taxon>Veillonellales</taxon>
        <taxon>Veillonellaceae</taxon>
        <taxon>Megasphaera</taxon>
    </lineage>
</organism>
<gene>
    <name evidence="1" type="ORF">C6Y28_09905</name>
</gene>
<sequence>MVYNKLEQTNTKEVLLMFSIQQIANVWVNFFNESLQNILSQEVSLVQLSQKLEQLVNQTGGEVLKTILEQADAAIYAAVKPEHRYQVKAHRSIKP</sequence>
<protein>
    <submittedName>
        <fullName evidence="1">Uncharacterized protein</fullName>
    </submittedName>
</protein>
<dbReference type="AlphaFoldDB" id="A0A2S0M905"/>
<evidence type="ECO:0000313" key="2">
    <source>
        <dbReference type="Proteomes" id="UP000238358"/>
    </source>
</evidence>
<reference evidence="1 2" key="1">
    <citation type="journal article" date="2018" name="Genome Announc.">
        <title>Complete genomes of two Megasphaera elsdenii strains, NCIMB 702410 and ATCC 25940.</title>
        <authorList>
            <person name="Hatmaker E.A."/>
            <person name="O'Dell K."/>
            <person name="Riley L.A."/>
            <person name="Klingeman D.M."/>
            <person name="Guss A.M."/>
        </authorList>
    </citation>
    <scope>NUCLEOTIDE SEQUENCE [LARGE SCALE GENOMIC DNA]</scope>
    <source>
        <strain evidence="1 2">NCIMB702410</strain>
    </source>
</reference>
<dbReference type="Proteomes" id="UP000238358">
    <property type="component" value="Chromosome"/>
</dbReference>
<accession>A0A2S0M905</accession>